<dbReference type="GO" id="GO:0000785">
    <property type="term" value="C:chromatin"/>
    <property type="evidence" value="ECO:0007669"/>
    <property type="project" value="InterPro"/>
</dbReference>
<feature type="region of interest" description="Disordered" evidence="5">
    <location>
        <begin position="66"/>
        <end position="185"/>
    </location>
</feature>
<evidence type="ECO:0000256" key="4">
    <source>
        <dbReference type="ARBA" id="ARBA00023242"/>
    </source>
</evidence>
<sequence length="185" mass="19500">MQGSQIQAKIIPPSPSGANIDIPSSPTPPTPLCHRVLDLAAVVPTANMKITLLLGVAAAREAGGSAEARQPSFAKALGVPGPPPRCPRKVISTEGEAKEEPKRKWERLSAKPAPAKVETKPKTAEERINLQTKKVQRKGKRGAKGKQAGVANQETKEDLPAENGETKIAESPASDEAGEKEAKPD</sequence>
<feature type="compositionally biased region" description="Basic and acidic residues" evidence="5">
    <location>
        <begin position="154"/>
        <end position="168"/>
    </location>
</feature>
<feature type="compositionally biased region" description="Basic and acidic residues" evidence="5">
    <location>
        <begin position="117"/>
        <end position="128"/>
    </location>
</feature>
<dbReference type="PRINTS" id="PR00925">
    <property type="entry name" value="NONHISHMG17"/>
</dbReference>
<dbReference type="Pfam" id="PF01101">
    <property type="entry name" value="HMG14_17"/>
    <property type="match status" value="1"/>
</dbReference>
<dbReference type="PANTHER" id="PTHR23087:SF12">
    <property type="entry name" value="NON-HISTONE CHROMOSOMAL PROTEIN HMG-14"/>
    <property type="match status" value="1"/>
</dbReference>
<evidence type="ECO:0000256" key="2">
    <source>
        <dbReference type="ARBA" id="ARBA00007696"/>
    </source>
</evidence>
<keyword evidence="4" id="KW-0539">Nucleus</keyword>
<evidence type="ECO:0000256" key="1">
    <source>
        <dbReference type="ARBA" id="ARBA00004123"/>
    </source>
</evidence>
<gene>
    <name evidence="7" type="primary">LOC101385023</name>
</gene>
<evidence type="ECO:0000313" key="7">
    <source>
        <dbReference type="RefSeq" id="XP_004409799.1"/>
    </source>
</evidence>
<dbReference type="Proteomes" id="UP000245340">
    <property type="component" value="Unplaced"/>
</dbReference>
<dbReference type="AlphaFoldDB" id="A0A9B0LY74"/>
<feature type="compositionally biased region" description="Basic and acidic residues" evidence="5">
    <location>
        <begin position="95"/>
        <end position="109"/>
    </location>
</feature>
<reference evidence="7" key="1">
    <citation type="submission" date="2025-08" db="UniProtKB">
        <authorList>
            <consortium name="RefSeq"/>
        </authorList>
    </citation>
    <scope>IDENTIFICATION</scope>
</reference>
<dbReference type="InterPro" id="IPR000079">
    <property type="entry name" value="HMGN_fam"/>
</dbReference>
<accession>A0A9B0LY74</accession>
<dbReference type="PANTHER" id="PTHR23087">
    <property type="entry name" value="NONHISTONE CHROMOSOMAL PROTEIN HMG"/>
    <property type="match status" value="1"/>
</dbReference>
<feature type="compositionally biased region" description="Basic residues" evidence="5">
    <location>
        <begin position="134"/>
        <end position="144"/>
    </location>
</feature>
<dbReference type="RefSeq" id="XP_004409799.1">
    <property type="nucleotide sequence ID" value="XM_004409742.1"/>
</dbReference>
<evidence type="ECO:0000313" key="6">
    <source>
        <dbReference type="Proteomes" id="UP000245340"/>
    </source>
</evidence>
<evidence type="ECO:0000256" key="3">
    <source>
        <dbReference type="ARBA" id="ARBA00023125"/>
    </source>
</evidence>
<proteinExistence type="inferred from homology"/>
<organism evidence="6 7">
    <name type="scientific">Odobenus rosmarus divergens</name>
    <name type="common">Pacific walrus</name>
    <dbReference type="NCBI Taxonomy" id="9708"/>
    <lineage>
        <taxon>Eukaryota</taxon>
        <taxon>Metazoa</taxon>
        <taxon>Chordata</taxon>
        <taxon>Craniata</taxon>
        <taxon>Vertebrata</taxon>
        <taxon>Euteleostomi</taxon>
        <taxon>Mammalia</taxon>
        <taxon>Eutheria</taxon>
        <taxon>Laurasiatheria</taxon>
        <taxon>Carnivora</taxon>
        <taxon>Caniformia</taxon>
        <taxon>Pinnipedia</taxon>
        <taxon>Odobenidae</taxon>
        <taxon>Odobenus</taxon>
    </lineage>
</organism>
<dbReference type="SMART" id="SM00527">
    <property type="entry name" value="HMG17"/>
    <property type="match status" value="1"/>
</dbReference>
<dbReference type="GO" id="GO:0006325">
    <property type="term" value="P:chromatin organization"/>
    <property type="evidence" value="ECO:0007669"/>
    <property type="project" value="TreeGrafter"/>
</dbReference>
<comment type="similarity">
    <text evidence="2">Belongs to the HMGN family.</text>
</comment>
<keyword evidence="6" id="KW-1185">Reference proteome</keyword>
<protein>
    <submittedName>
        <fullName evidence="7">Non-histone chromosomal protein HMG-14-like</fullName>
    </submittedName>
</protein>
<dbReference type="GO" id="GO:0005634">
    <property type="term" value="C:nucleus"/>
    <property type="evidence" value="ECO:0007669"/>
    <property type="project" value="UniProtKB-SubCell"/>
</dbReference>
<keyword evidence="3" id="KW-0238">DNA-binding</keyword>
<feature type="region of interest" description="Disordered" evidence="5">
    <location>
        <begin position="1"/>
        <end position="28"/>
    </location>
</feature>
<comment type="subcellular location">
    <subcellularLocation>
        <location evidence="1">Nucleus</location>
    </subcellularLocation>
</comment>
<name>A0A9B0LY74_ODORO</name>
<dbReference type="GO" id="GO:0031492">
    <property type="term" value="F:nucleosomal DNA binding"/>
    <property type="evidence" value="ECO:0007669"/>
    <property type="project" value="InterPro"/>
</dbReference>
<evidence type="ECO:0000256" key="5">
    <source>
        <dbReference type="SAM" id="MobiDB-lite"/>
    </source>
</evidence>